<evidence type="ECO:0000259" key="4">
    <source>
        <dbReference type="Pfam" id="PF00389"/>
    </source>
</evidence>
<dbReference type="GO" id="GO:0051287">
    <property type="term" value="F:NAD binding"/>
    <property type="evidence" value="ECO:0007669"/>
    <property type="project" value="InterPro"/>
</dbReference>
<dbReference type="FunFam" id="3.40.50.720:FF:000038">
    <property type="entry name" value="D-3-phosphoglycerate dehydrogenase"/>
    <property type="match status" value="1"/>
</dbReference>
<dbReference type="SUPFAM" id="SSF52283">
    <property type="entry name" value="Formate/glycerate dehydrogenase catalytic domain-like"/>
    <property type="match status" value="1"/>
</dbReference>
<evidence type="ECO:0000256" key="2">
    <source>
        <dbReference type="ARBA" id="ARBA00023002"/>
    </source>
</evidence>
<dbReference type="EC" id="1.1.1.95" evidence="5"/>
<dbReference type="AlphaFoldDB" id="A0A2J1DXJ8"/>
<evidence type="ECO:0000256" key="1">
    <source>
        <dbReference type="ARBA" id="ARBA00005854"/>
    </source>
</evidence>
<keyword evidence="3" id="KW-0520">NAD</keyword>
<organism evidence="5 6">
    <name type="scientific">Dehalococcoides mccartyi</name>
    <dbReference type="NCBI Taxonomy" id="61435"/>
    <lineage>
        <taxon>Bacteria</taxon>
        <taxon>Bacillati</taxon>
        <taxon>Chloroflexota</taxon>
        <taxon>Dehalococcoidia</taxon>
        <taxon>Dehalococcoidales</taxon>
        <taxon>Dehalococcoidaceae</taxon>
        <taxon>Dehalococcoides</taxon>
    </lineage>
</organism>
<accession>A0A2J1DXJ8</accession>
<evidence type="ECO:0000313" key="5">
    <source>
        <dbReference type="EMBL" id="PKH46872.1"/>
    </source>
</evidence>
<sequence length="144" mass="15337">MKKVLVSDALSATGLAPLKEIAQVDVKTGLKPEELISIIGEYDALLVRSQTQVTTDIINAGKKLQVIGRAGVGVDNIDLKAATGNGIIVVNAPTGNTISATEHTLALMLAMARHIPRANASLKSGQWKRNEFVGSELRVKLWVL</sequence>
<dbReference type="Gene3D" id="3.40.50.720">
    <property type="entry name" value="NAD(P)-binding Rossmann-like Domain"/>
    <property type="match status" value="2"/>
</dbReference>
<keyword evidence="2 5" id="KW-0560">Oxidoreductase</keyword>
<comment type="similarity">
    <text evidence="1">Belongs to the D-isomer specific 2-hydroxyacid dehydrogenase family.</text>
</comment>
<dbReference type="PANTHER" id="PTHR42789:SF1">
    <property type="entry name" value="D-ISOMER SPECIFIC 2-HYDROXYACID DEHYDROGENASE FAMILY PROTEIN (AFU_ORTHOLOGUE AFUA_6G10090)"/>
    <property type="match status" value="1"/>
</dbReference>
<dbReference type="InterPro" id="IPR050857">
    <property type="entry name" value="D-2-hydroxyacid_DH"/>
</dbReference>
<dbReference type="PANTHER" id="PTHR42789">
    <property type="entry name" value="D-ISOMER SPECIFIC 2-HYDROXYACID DEHYDROGENASE FAMILY PROTEIN (AFU_ORTHOLOGUE AFUA_6G10090)"/>
    <property type="match status" value="1"/>
</dbReference>
<name>A0A2J1DXJ8_9CHLR</name>
<dbReference type="Proteomes" id="UP000233649">
    <property type="component" value="Unassembled WGS sequence"/>
</dbReference>
<feature type="domain" description="D-isomer specific 2-hydroxyacid dehydrogenase catalytic" evidence="4">
    <location>
        <begin position="4"/>
        <end position="104"/>
    </location>
</feature>
<comment type="caution">
    <text evidence="5">The sequence shown here is derived from an EMBL/GenBank/DDBJ whole genome shotgun (WGS) entry which is preliminary data.</text>
</comment>
<evidence type="ECO:0000256" key="3">
    <source>
        <dbReference type="ARBA" id="ARBA00023027"/>
    </source>
</evidence>
<proteinExistence type="inferred from homology"/>
<protein>
    <submittedName>
        <fullName evidence="5">Phosphoglycerate dehydrogenase</fullName>
        <ecNumber evidence="5">1.1.1.95</ecNumber>
    </submittedName>
</protein>
<dbReference type="EMBL" id="PHFD01000164">
    <property type="protein sequence ID" value="PKH46872.1"/>
    <property type="molecule type" value="Genomic_DNA"/>
</dbReference>
<dbReference type="InterPro" id="IPR006139">
    <property type="entry name" value="D-isomer_2_OHA_DH_cat_dom"/>
</dbReference>
<evidence type="ECO:0000313" key="6">
    <source>
        <dbReference type="Proteomes" id="UP000233649"/>
    </source>
</evidence>
<dbReference type="GO" id="GO:0004617">
    <property type="term" value="F:phosphoglycerate dehydrogenase activity"/>
    <property type="evidence" value="ECO:0007669"/>
    <property type="project" value="UniProtKB-EC"/>
</dbReference>
<gene>
    <name evidence="5" type="ORF">CVH13_00870</name>
</gene>
<reference evidence="5 6" key="1">
    <citation type="journal article" date="2017" name="FEMS Microbiol. Ecol.">
        <title>Reconstructed genomes of novel Dehalococcoides mccartyi strains from 1,2,3,4-tetrachlorodibenzo-p-dioxin-dechlorinating enrichment cultures reveal divergent reductive dehalogenase gene profiles.</title>
        <authorList>
            <person name="Dam H.T."/>
            <person name="Vollmers J."/>
            <person name="Kaster A.K."/>
            <person name="Haggblom M.M."/>
        </authorList>
    </citation>
    <scope>NUCLEOTIDE SEQUENCE [LARGE SCALE GENOMIC DNA]</scope>
    <source>
        <strain evidence="5 6">H1-3-2.001</strain>
    </source>
</reference>
<dbReference type="Pfam" id="PF00389">
    <property type="entry name" value="2-Hacid_dh"/>
    <property type="match status" value="1"/>
</dbReference>